<name>A0A2U3ALI5_9BACL</name>
<dbReference type="AlphaFoldDB" id="A0A2U3ALI5"/>
<keyword evidence="2" id="KW-1185">Reference proteome</keyword>
<protein>
    <submittedName>
        <fullName evidence="1">Uncharacterized protein</fullName>
    </submittedName>
</protein>
<evidence type="ECO:0000313" key="2">
    <source>
        <dbReference type="Proteomes" id="UP000245938"/>
    </source>
</evidence>
<organism evidence="1 2">
    <name type="scientific">Kurthia sibirica</name>
    <dbReference type="NCBI Taxonomy" id="202750"/>
    <lineage>
        <taxon>Bacteria</taxon>
        <taxon>Bacillati</taxon>
        <taxon>Bacillota</taxon>
        <taxon>Bacilli</taxon>
        <taxon>Bacillales</taxon>
        <taxon>Caryophanaceae</taxon>
        <taxon>Kurthia</taxon>
    </lineage>
</organism>
<proteinExistence type="predicted"/>
<comment type="caution">
    <text evidence="1">The sequence shown here is derived from an EMBL/GenBank/DDBJ whole genome shotgun (WGS) entry which is preliminary data.</text>
</comment>
<reference evidence="1 2" key="1">
    <citation type="submission" date="2018-05" db="EMBL/GenBank/DDBJ databases">
        <title>Kurthia sibirica genome sequence.</title>
        <authorList>
            <person name="Maclea K.S."/>
            <person name="Goen A.E."/>
        </authorList>
    </citation>
    <scope>NUCLEOTIDE SEQUENCE [LARGE SCALE GENOMIC DNA]</scope>
    <source>
        <strain evidence="1 2">ATCC 49154</strain>
    </source>
</reference>
<gene>
    <name evidence="1" type="ORF">DEX24_08690</name>
</gene>
<accession>A0A2U3ALI5</accession>
<dbReference type="EMBL" id="QFVR01000009">
    <property type="protein sequence ID" value="PWI25405.1"/>
    <property type="molecule type" value="Genomic_DNA"/>
</dbReference>
<sequence>MYYDSEVLKKNDLIERISSFKELKKVTTDYALVIGNHKKISTHTKQLYVDKSIMPANEMMTSYLEQLLQLRLRPWLLFFL</sequence>
<dbReference type="Proteomes" id="UP000245938">
    <property type="component" value="Unassembled WGS sequence"/>
</dbReference>
<evidence type="ECO:0000313" key="1">
    <source>
        <dbReference type="EMBL" id="PWI25405.1"/>
    </source>
</evidence>